<evidence type="ECO:0000256" key="4">
    <source>
        <dbReference type="ARBA" id="ARBA00022692"/>
    </source>
</evidence>
<feature type="transmembrane region" description="Helical" evidence="17">
    <location>
        <begin position="139"/>
        <end position="163"/>
    </location>
</feature>
<keyword evidence="7 17" id="KW-0472">Membrane</keyword>
<organism evidence="19 20">
    <name type="scientific">Crotalus adamanteus</name>
    <name type="common">Eastern diamondback rattlesnake</name>
    <dbReference type="NCBI Taxonomy" id="8729"/>
    <lineage>
        <taxon>Eukaryota</taxon>
        <taxon>Metazoa</taxon>
        <taxon>Chordata</taxon>
        <taxon>Craniata</taxon>
        <taxon>Vertebrata</taxon>
        <taxon>Euteleostomi</taxon>
        <taxon>Lepidosauria</taxon>
        <taxon>Squamata</taxon>
        <taxon>Bifurcata</taxon>
        <taxon>Unidentata</taxon>
        <taxon>Episquamata</taxon>
        <taxon>Toxicofera</taxon>
        <taxon>Serpentes</taxon>
        <taxon>Colubroidea</taxon>
        <taxon>Viperidae</taxon>
        <taxon>Crotalinae</taxon>
        <taxon>Crotalus</taxon>
    </lineage>
</organism>
<dbReference type="PRINTS" id="PR00237">
    <property type="entry name" value="GPCRRHODOPSN"/>
</dbReference>
<evidence type="ECO:0000313" key="20">
    <source>
        <dbReference type="Proteomes" id="UP001474421"/>
    </source>
</evidence>
<comment type="subcellular location">
    <subcellularLocation>
        <location evidence="1">Cell membrane</location>
        <topology evidence="1">Multi-pass membrane protein</topology>
    </subcellularLocation>
</comment>
<evidence type="ECO:0000256" key="9">
    <source>
        <dbReference type="ARBA" id="ARBA00023170"/>
    </source>
</evidence>
<dbReference type="GO" id="GO:0005886">
    <property type="term" value="C:plasma membrane"/>
    <property type="evidence" value="ECO:0007669"/>
    <property type="project" value="UniProtKB-SubCell"/>
</dbReference>
<protein>
    <recommendedName>
        <fullName evidence="13">Chemerin-like receptor 1</fullName>
    </recommendedName>
    <alternativeName>
        <fullName evidence="14">Chemokine-like receptor 1</fullName>
    </alternativeName>
</protein>
<evidence type="ECO:0000256" key="6">
    <source>
        <dbReference type="ARBA" id="ARBA00023040"/>
    </source>
</evidence>
<dbReference type="GO" id="GO:0007204">
    <property type="term" value="P:positive regulation of cytosolic calcium ion concentration"/>
    <property type="evidence" value="ECO:0007669"/>
    <property type="project" value="TreeGrafter"/>
</dbReference>
<dbReference type="PRINTS" id="PR01126">
    <property type="entry name" value="DEZORPHANR"/>
</dbReference>
<dbReference type="PROSITE" id="PS00237">
    <property type="entry name" value="G_PROTEIN_RECEP_F1_1"/>
    <property type="match status" value="1"/>
</dbReference>
<dbReference type="SUPFAM" id="SSF81321">
    <property type="entry name" value="Family A G protein-coupled receptor-like"/>
    <property type="match status" value="1"/>
</dbReference>
<dbReference type="GO" id="GO:0004875">
    <property type="term" value="F:complement receptor activity"/>
    <property type="evidence" value="ECO:0007669"/>
    <property type="project" value="TreeGrafter"/>
</dbReference>
<evidence type="ECO:0000256" key="16">
    <source>
        <dbReference type="SAM" id="MobiDB-lite"/>
    </source>
</evidence>
<comment type="similarity">
    <text evidence="12">Belongs to the chemokine-like receptor (CMKLR) family.</text>
</comment>
<evidence type="ECO:0000256" key="12">
    <source>
        <dbReference type="ARBA" id="ARBA00025736"/>
    </source>
</evidence>
<feature type="region of interest" description="Disordered" evidence="16">
    <location>
        <begin position="1"/>
        <end position="40"/>
    </location>
</feature>
<gene>
    <name evidence="19" type="ORF">NXF25_018166</name>
</gene>
<comment type="similarity">
    <text evidence="15">Belongs to the G-protein coupled receptor 1 family.</text>
</comment>
<feature type="transmembrane region" description="Helical" evidence="17">
    <location>
        <begin position="215"/>
        <end position="240"/>
    </location>
</feature>
<dbReference type="InterPro" id="IPR000826">
    <property type="entry name" value="Formyl_rcpt-rel"/>
</dbReference>
<evidence type="ECO:0000256" key="2">
    <source>
        <dbReference type="ARBA" id="ARBA00022475"/>
    </source>
</evidence>
<dbReference type="InterPro" id="IPR002258">
    <property type="entry name" value="CML1"/>
</dbReference>
<keyword evidence="6 15" id="KW-0297">G-protein coupled receptor</keyword>
<keyword evidence="4 15" id="KW-0812">Transmembrane</keyword>
<feature type="transmembrane region" description="Helical" evidence="17">
    <location>
        <begin position="175"/>
        <end position="195"/>
    </location>
</feature>
<evidence type="ECO:0000256" key="8">
    <source>
        <dbReference type="ARBA" id="ARBA00023157"/>
    </source>
</evidence>
<dbReference type="PANTHER" id="PTHR24225">
    <property type="entry name" value="CHEMOTACTIC RECEPTOR"/>
    <property type="match status" value="1"/>
</dbReference>
<keyword evidence="2" id="KW-1003">Cell membrane</keyword>
<evidence type="ECO:0000256" key="10">
    <source>
        <dbReference type="ARBA" id="ARBA00023180"/>
    </source>
</evidence>
<dbReference type="Pfam" id="PF00001">
    <property type="entry name" value="7tm_1"/>
    <property type="match status" value="1"/>
</dbReference>
<accession>A0AAW1APV5</accession>
<feature type="transmembrane region" description="Helical" evidence="17">
    <location>
        <begin position="252"/>
        <end position="273"/>
    </location>
</feature>
<dbReference type="GO" id="GO:0004930">
    <property type="term" value="F:G protein-coupled receptor activity"/>
    <property type="evidence" value="ECO:0007669"/>
    <property type="project" value="UniProtKB-KW"/>
</dbReference>
<evidence type="ECO:0000256" key="17">
    <source>
        <dbReference type="SAM" id="Phobius"/>
    </source>
</evidence>
<feature type="domain" description="G-protein coupled receptors family 1 profile" evidence="18">
    <location>
        <begin position="155"/>
        <end position="405"/>
    </location>
</feature>
<evidence type="ECO:0000256" key="1">
    <source>
        <dbReference type="ARBA" id="ARBA00004651"/>
    </source>
</evidence>
<reference evidence="19 20" key="1">
    <citation type="journal article" date="2024" name="Proc. Natl. Acad. Sci. U.S.A.">
        <title>The genetic regulatory architecture and epigenomic basis for age-related changes in rattlesnake venom.</title>
        <authorList>
            <person name="Hogan M.P."/>
            <person name="Holding M.L."/>
            <person name="Nystrom G.S."/>
            <person name="Colston T.J."/>
            <person name="Bartlett D.A."/>
            <person name="Mason A.J."/>
            <person name="Ellsworth S.A."/>
            <person name="Rautsaw R.M."/>
            <person name="Lawrence K.C."/>
            <person name="Strickland J.L."/>
            <person name="He B."/>
            <person name="Fraser P."/>
            <person name="Margres M.J."/>
            <person name="Gilbert D.M."/>
            <person name="Gibbs H.L."/>
            <person name="Parkinson C.L."/>
            <person name="Rokyta D.R."/>
        </authorList>
    </citation>
    <scope>NUCLEOTIDE SEQUENCE [LARGE SCALE GENOMIC DNA]</scope>
    <source>
        <strain evidence="19">DRR0105</strain>
    </source>
</reference>
<keyword evidence="9 15" id="KW-0675">Receptor</keyword>
<name>A0AAW1APV5_CROAD</name>
<evidence type="ECO:0000256" key="7">
    <source>
        <dbReference type="ARBA" id="ARBA00023136"/>
    </source>
</evidence>
<dbReference type="AlphaFoldDB" id="A0AAW1APV5"/>
<sequence>MTKPCGEEGRGGEEKRREEERRGEERRGEERRGEERRGEECVTVRIQTSGREDILEPKHLLKGTFPHQQRKVPVRPTQLNSPPAVLSPYSCFEPRLSMVMEELDNFTFYSDYYIFEHFNPVRDIYGKPPQIHPLTIVQVVAALIYSLTCLLGLLGNGLVIAIIFKMKKSVTTIWFLNLAAADFLFNVFLPLNITYTAMGFHWVFGRDMCKVSTLLLNLNMCTSVLLLTTISIDRCILVVFPVQSQKRRTPTIAWLFCILIWVFGFLMSSPSLVFRDTTTTQDHIRCFYNFSLSSSPNDTALGIQRHKMVTTFRFLTGFIIPMIVITVCYITIIFRLKKNRLAKSKKPLKIIVAIITIFFLCWCPYHTLHLLETDHRSVPENVFEIGLPLVTAIAASNSCMNPILYVFMGQDFKKFKVTILSRLANALTEDTINSIHSFSRKSVTKASSMTEKESILL</sequence>
<keyword evidence="11 15" id="KW-0807">Transducer</keyword>
<dbReference type="GO" id="GO:0007200">
    <property type="term" value="P:phospholipase C-activating G protein-coupled receptor signaling pathway"/>
    <property type="evidence" value="ECO:0007669"/>
    <property type="project" value="TreeGrafter"/>
</dbReference>
<evidence type="ECO:0000256" key="14">
    <source>
        <dbReference type="ARBA" id="ARBA00030532"/>
    </source>
</evidence>
<dbReference type="InterPro" id="IPR017452">
    <property type="entry name" value="GPCR_Rhodpsn_7TM"/>
</dbReference>
<comment type="caution">
    <text evidence="19">The sequence shown here is derived from an EMBL/GenBank/DDBJ whole genome shotgun (WGS) entry which is preliminary data.</text>
</comment>
<dbReference type="EMBL" id="JAOTOJ010000018">
    <property type="protein sequence ID" value="KAK9391777.1"/>
    <property type="molecule type" value="Genomic_DNA"/>
</dbReference>
<keyword evidence="20" id="KW-1185">Reference proteome</keyword>
<dbReference type="FunFam" id="1.20.1070.10:FF:000034">
    <property type="entry name" value="G-protein coupled receptor 1"/>
    <property type="match status" value="1"/>
</dbReference>
<evidence type="ECO:0000313" key="19">
    <source>
        <dbReference type="EMBL" id="KAK9391777.1"/>
    </source>
</evidence>
<dbReference type="PROSITE" id="PS50262">
    <property type="entry name" value="G_PROTEIN_RECEP_F1_2"/>
    <property type="match status" value="1"/>
</dbReference>
<evidence type="ECO:0000256" key="3">
    <source>
        <dbReference type="ARBA" id="ARBA00022553"/>
    </source>
</evidence>
<feature type="transmembrane region" description="Helical" evidence="17">
    <location>
        <begin position="314"/>
        <end position="336"/>
    </location>
</feature>
<dbReference type="Gene3D" id="1.20.1070.10">
    <property type="entry name" value="Rhodopsin 7-helix transmembrane proteins"/>
    <property type="match status" value="1"/>
</dbReference>
<dbReference type="Proteomes" id="UP001474421">
    <property type="component" value="Unassembled WGS sequence"/>
</dbReference>
<feature type="transmembrane region" description="Helical" evidence="17">
    <location>
        <begin position="387"/>
        <end position="407"/>
    </location>
</feature>
<keyword evidence="5 17" id="KW-1133">Transmembrane helix</keyword>
<keyword evidence="8" id="KW-1015">Disulfide bond</keyword>
<evidence type="ECO:0000256" key="15">
    <source>
        <dbReference type="RuleBase" id="RU000688"/>
    </source>
</evidence>
<proteinExistence type="inferred from homology"/>
<keyword evidence="10" id="KW-0325">Glycoprotein</keyword>
<dbReference type="GO" id="GO:0006954">
    <property type="term" value="P:inflammatory response"/>
    <property type="evidence" value="ECO:0007669"/>
    <property type="project" value="TreeGrafter"/>
</dbReference>
<evidence type="ECO:0000256" key="11">
    <source>
        <dbReference type="ARBA" id="ARBA00023224"/>
    </source>
</evidence>
<dbReference type="InterPro" id="IPR000276">
    <property type="entry name" value="GPCR_Rhodpsn"/>
</dbReference>
<feature type="transmembrane region" description="Helical" evidence="17">
    <location>
        <begin position="348"/>
        <end position="367"/>
    </location>
</feature>
<evidence type="ECO:0000256" key="13">
    <source>
        <dbReference type="ARBA" id="ARBA00026211"/>
    </source>
</evidence>
<evidence type="ECO:0000256" key="5">
    <source>
        <dbReference type="ARBA" id="ARBA00022989"/>
    </source>
</evidence>
<evidence type="ECO:0000259" key="18">
    <source>
        <dbReference type="PROSITE" id="PS50262"/>
    </source>
</evidence>
<keyword evidence="3" id="KW-0597">Phosphoprotein</keyword>
<dbReference type="PANTHER" id="PTHR24225:SF49">
    <property type="entry name" value="CHEMERIN-LIKE RECEPTOR 1"/>
    <property type="match status" value="1"/>
</dbReference>